<dbReference type="OrthoDB" id="9789291at2"/>
<dbReference type="InterPro" id="IPR050882">
    <property type="entry name" value="Prepilin_peptidase/N-MTase"/>
</dbReference>
<gene>
    <name evidence="5" type="ORF">GJ746_23195</name>
</gene>
<name>A0A6B8MU61_KLEOX</name>
<keyword evidence="3" id="KW-0812">Transmembrane</keyword>
<feature type="transmembrane region" description="Helical" evidence="3">
    <location>
        <begin position="106"/>
        <end position="124"/>
    </location>
</feature>
<feature type="transmembrane region" description="Helical" evidence="3">
    <location>
        <begin position="57"/>
        <end position="74"/>
    </location>
</feature>
<protein>
    <submittedName>
        <fullName evidence="5">Prepilin peptidase</fullName>
    </submittedName>
</protein>
<dbReference type="InterPro" id="IPR000045">
    <property type="entry name" value="Prepilin_IV_endopep_pep"/>
</dbReference>
<reference evidence="5 6" key="1">
    <citation type="submission" date="2019-11" db="EMBL/GenBank/DDBJ databases">
        <title>Isolation and Application of One Kind of P-Hydroxybenzoic Acid Degrading Bacterium in Mitigating Cropping Obstacle of Cucumber.</title>
        <authorList>
            <person name="Wu F."/>
            <person name="An Y."/>
        </authorList>
    </citation>
    <scope>NUCLEOTIDE SEQUENCE [LARGE SCALE GENOMIC DNA]</scope>
    <source>
        <strain evidence="5 6">P620</strain>
    </source>
</reference>
<dbReference type="RefSeq" id="WP_154682265.1">
    <property type="nucleotide sequence ID" value="NZ_CP046115.1"/>
</dbReference>
<feature type="domain" description="Prepilin type IV endopeptidase peptidase" evidence="4">
    <location>
        <begin position="14"/>
        <end position="118"/>
    </location>
</feature>
<feature type="transmembrane region" description="Helical" evidence="3">
    <location>
        <begin position="131"/>
        <end position="153"/>
    </location>
</feature>
<dbReference type="Proteomes" id="UP000427108">
    <property type="component" value="Chromosome"/>
</dbReference>
<dbReference type="Gene3D" id="1.20.120.1220">
    <property type="match status" value="1"/>
</dbReference>
<dbReference type="PANTHER" id="PTHR30487:SF0">
    <property type="entry name" value="PREPILIN LEADER PEPTIDASE_N-METHYLTRANSFERASE-RELATED"/>
    <property type="match status" value="1"/>
</dbReference>
<evidence type="ECO:0000313" key="6">
    <source>
        <dbReference type="Proteomes" id="UP000427108"/>
    </source>
</evidence>
<dbReference type="GO" id="GO:0005886">
    <property type="term" value="C:plasma membrane"/>
    <property type="evidence" value="ECO:0007669"/>
    <property type="project" value="TreeGrafter"/>
</dbReference>
<dbReference type="InterPro" id="IPR014032">
    <property type="entry name" value="Peptidase_A24A_bac"/>
</dbReference>
<evidence type="ECO:0000256" key="1">
    <source>
        <dbReference type="ARBA" id="ARBA00005801"/>
    </source>
</evidence>
<sequence length="158" mass="17734">MAVAAFTFFIIHGGLLLMLCWHDLRHGLLPDKYTCPLLWSGLLYYLCMSPAHLAHAVWGAITGYLAFALLYWFYRGIRGYEGIGYGDVKFLAALGAWYGWSVLPQLVLIATILACVTVILLALWRRKKEVLYNPLPFGPFLAAAGLTCAWQTFFSQPL</sequence>
<proteinExistence type="inferred from homology"/>
<organism evidence="5 6">
    <name type="scientific">Klebsiella oxytoca</name>
    <dbReference type="NCBI Taxonomy" id="571"/>
    <lineage>
        <taxon>Bacteria</taxon>
        <taxon>Pseudomonadati</taxon>
        <taxon>Pseudomonadota</taxon>
        <taxon>Gammaproteobacteria</taxon>
        <taxon>Enterobacterales</taxon>
        <taxon>Enterobacteriaceae</taxon>
        <taxon>Klebsiella/Raoultella group</taxon>
        <taxon>Klebsiella</taxon>
    </lineage>
</organism>
<dbReference type="GO" id="GO:0006465">
    <property type="term" value="P:signal peptide processing"/>
    <property type="evidence" value="ECO:0007669"/>
    <property type="project" value="TreeGrafter"/>
</dbReference>
<dbReference type="AlphaFoldDB" id="A0A6B8MU61"/>
<accession>A0A6B8MU61</accession>
<dbReference type="GO" id="GO:0004190">
    <property type="term" value="F:aspartic-type endopeptidase activity"/>
    <property type="evidence" value="ECO:0007669"/>
    <property type="project" value="InterPro"/>
</dbReference>
<evidence type="ECO:0000256" key="3">
    <source>
        <dbReference type="SAM" id="Phobius"/>
    </source>
</evidence>
<evidence type="ECO:0000313" key="5">
    <source>
        <dbReference type="EMBL" id="QGN40032.1"/>
    </source>
</evidence>
<feature type="transmembrane region" description="Helical" evidence="3">
    <location>
        <begin position="83"/>
        <end position="100"/>
    </location>
</feature>
<keyword evidence="3" id="KW-1133">Transmembrane helix</keyword>
<dbReference type="EMBL" id="CP046115">
    <property type="protein sequence ID" value="QGN40032.1"/>
    <property type="molecule type" value="Genomic_DNA"/>
</dbReference>
<dbReference type="Pfam" id="PF01478">
    <property type="entry name" value="Peptidase_A24"/>
    <property type="match status" value="1"/>
</dbReference>
<dbReference type="PANTHER" id="PTHR30487">
    <property type="entry name" value="TYPE 4 PREPILIN-LIKE PROTEINS LEADER PEPTIDE-PROCESSING ENZYME"/>
    <property type="match status" value="1"/>
</dbReference>
<comment type="similarity">
    <text evidence="1 2">Belongs to the peptidase A24 family.</text>
</comment>
<evidence type="ECO:0000259" key="4">
    <source>
        <dbReference type="Pfam" id="PF01478"/>
    </source>
</evidence>
<feature type="transmembrane region" description="Helical" evidence="3">
    <location>
        <begin position="6"/>
        <end position="21"/>
    </location>
</feature>
<evidence type="ECO:0000256" key="2">
    <source>
        <dbReference type="RuleBase" id="RU003793"/>
    </source>
</evidence>
<keyword evidence="3" id="KW-0472">Membrane</keyword>
<dbReference type="PRINTS" id="PR00864">
    <property type="entry name" value="PREPILNPTASE"/>
</dbReference>